<protein>
    <recommendedName>
        <fullName evidence="3">DUF3168 domain-containing protein</fullName>
    </recommendedName>
</protein>
<gene>
    <name evidence="1" type="ORF">DI525_03870</name>
</gene>
<evidence type="ECO:0000313" key="2">
    <source>
        <dbReference type="Proteomes" id="UP000249432"/>
    </source>
</evidence>
<name>A0A2W5SQD6_9CORY</name>
<evidence type="ECO:0000313" key="1">
    <source>
        <dbReference type="EMBL" id="PZR05429.1"/>
    </source>
</evidence>
<dbReference type="RefSeq" id="WP_303734476.1">
    <property type="nucleotide sequence ID" value="NZ_CAKZHK010000008.1"/>
</dbReference>
<dbReference type="AlphaFoldDB" id="A0A2W5SQD6"/>
<accession>A0A2W5SQD6</accession>
<reference evidence="1 2" key="1">
    <citation type="submission" date="2017-08" db="EMBL/GenBank/DDBJ databases">
        <title>Infants hospitalized years apart are colonized by the same room-sourced microbial strains.</title>
        <authorList>
            <person name="Brooks B."/>
            <person name="Olm M.R."/>
            <person name="Firek B.A."/>
            <person name="Baker R."/>
            <person name="Thomas B.C."/>
            <person name="Morowitz M.J."/>
            <person name="Banfield J.F."/>
        </authorList>
    </citation>
    <scope>NUCLEOTIDE SEQUENCE [LARGE SCALE GENOMIC DNA]</scope>
    <source>
        <strain evidence="1">S2_003_000_R1_3</strain>
    </source>
</reference>
<sequence>MRHPTAVVVSCLKKWFVGSDYEAVHVATKVPAEIHGPVVRVDNAPPHRETPVTDRTRIMLQVYGADDQECVDLLAACLDGLEMAYRADVAVMAWETDTEPYIFPDPDRPGVLRWQAAGTLWTALS</sequence>
<evidence type="ECO:0008006" key="3">
    <source>
        <dbReference type="Google" id="ProtNLM"/>
    </source>
</evidence>
<organism evidence="1 2">
    <name type="scientific">Corynebacterium kroppenstedtii</name>
    <dbReference type="NCBI Taxonomy" id="161879"/>
    <lineage>
        <taxon>Bacteria</taxon>
        <taxon>Bacillati</taxon>
        <taxon>Actinomycetota</taxon>
        <taxon>Actinomycetes</taxon>
        <taxon>Mycobacteriales</taxon>
        <taxon>Corynebacteriaceae</taxon>
        <taxon>Corynebacterium</taxon>
    </lineage>
</organism>
<comment type="caution">
    <text evidence="1">The sequence shown here is derived from an EMBL/GenBank/DDBJ whole genome shotgun (WGS) entry which is preliminary data.</text>
</comment>
<dbReference type="EMBL" id="QFRA01000006">
    <property type="protein sequence ID" value="PZR05429.1"/>
    <property type="molecule type" value="Genomic_DNA"/>
</dbReference>
<proteinExistence type="predicted"/>
<dbReference type="Proteomes" id="UP000249432">
    <property type="component" value="Unassembled WGS sequence"/>
</dbReference>